<feature type="compositionally biased region" description="Basic and acidic residues" evidence="1">
    <location>
        <begin position="193"/>
        <end position="217"/>
    </location>
</feature>
<feature type="compositionally biased region" description="Pro residues" evidence="1">
    <location>
        <begin position="83"/>
        <end position="96"/>
    </location>
</feature>
<accession>A0ABD3P6R5</accession>
<comment type="caution">
    <text evidence="3">The sequence shown here is derived from an EMBL/GenBank/DDBJ whole genome shotgun (WGS) entry which is preliminary data.</text>
</comment>
<sequence>MYRCMSGRISCQQYLAERGGANCGTLSAFSSSSSPTPMVDVDERMRVSCREPPDSAESPSSPTLATPKQPLEPSQENVMDNLSPPPTPTKRAPSPPRWRFVNDAKKTCGYSSLAAGCVVAGLSSDELAAKYAPPDVGSIARDIDEREVGRLGNVWHESVDESELVRHDRNSSCGNPCDVLSCSVDGAPDDSPVTDKDSESAFMRRGENDTRDQKTIADVESTVTPSCLEEVTHHDSKPHKEAVRSEALLATSTENANPLNNGNVASSSQEKQEPPRNSRIGIANRMGRRISLLALLIAILSISIILGIVLTNNEDFTPPTETYASETTLWDESPVVNATSSPTLPFVSVSPSVSTFPFPTMYPSKSNHPTTSVPPSRIPLSFPSHRPSFSPSILPTGHPSTFPSLYPSSGPSSLPSLSPSSLPSLYPTSFPSLTASALPSMTPSVGPSYNPSAASTMKNKIHLIV</sequence>
<feature type="region of interest" description="Disordered" evidence="1">
    <location>
        <begin position="251"/>
        <end position="280"/>
    </location>
</feature>
<keyword evidence="2" id="KW-0472">Membrane</keyword>
<proteinExistence type="predicted"/>
<keyword evidence="4" id="KW-1185">Reference proteome</keyword>
<evidence type="ECO:0000256" key="2">
    <source>
        <dbReference type="SAM" id="Phobius"/>
    </source>
</evidence>
<dbReference type="Proteomes" id="UP001516023">
    <property type="component" value="Unassembled WGS sequence"/>
</dbReference>
<feature type="compositionally biased region" description="Polar residues" evidence="1">
    <location>
        <begin position="251"/>
        <end position="269"/>
    </location>
</feature>
<evidence type="ECO:0000313" key="4">
    <source>
        <dbReference type="Proteomes" id="UP001516023"/>
    </source>
</evidence>
<dbReference type="EMBL" id="JABMIG020000267">
    <property type="protein sequence ID" value="KAL3783168.1"/>
    <property type="molecule type" value="Genomic_DNA"/>
</dbReference>
<keyword evidence="2" id="KW-1133">Transmembrane helix</keyword>
<gene>
    <name evidence="3" type="ORF">HJC23_001518</name>
</gene>
<feature type="transmembrane region" description="Helical" evidence="2">
    <location>
        <begin position="290"/>
        <end position="310"/>
    </location>
</feature>
<feature type="region of interest" description="Disordered" evidence="1">
    <location>
        <begin position="27"/>
        <end position="98"/>
    </location>
</feature>
<evidence type="ECO:0000256" key="1">
    <source>
        <dbReference type="SAM" id="MobiDB-lite"/>
    </source>
</evidence>
<dbReference type="AlphaFoldDB" id="A0ABD3P6R5"/>
<organism evidence="3 4">
    <name type="scientific">Cyclotella cryptica</name>
    <dbReference type="NCBI Taxonomy" id="29204"/>
    <lineage>
        <taxon>Eukaryota</taxon>
        <taxon>Sar</taxon>
        <taxon>Stramenopiles</taxon>
        <taxon>Ochrophyta</taxon>
        <taxon>Bacillariophyta</taxon>
        <taxon>Coscinodiscophyceae</taxon>
        <taxon>Thalassiosirophycidae</taxon>
        <taxon>Stephanodiscales</taxon>
        <taxon>Stephanodiscaceae</taxon>
        <taxon>Cyclotella</taxon>
    </lineage>
</organism>
<evidence type="ECO:0000313" key="3">
    <source>
        <dbReference type="EMBL" id="KAL3783168.1"/>
    </source>
</evidence>
<name>A0ABD3P6R5_9STRA</name>
<feature type="region of interest" description="Disordered" evidence="1">
    <location>
        <begin position="185"/>
        <end position="223"/>
    </location>
</feature>
<reference evidence="3 4" key="1">
    <citation type="journal article" date="2020" name="G3 (Bethesda)">
        <title>Improved Reference Genome for Cyclotella cryptica CCMP332, a Model for Cell Wall Morphogenesis, Salinity Adaptation, and Lipid Production in Diatoms (Bacillariophyta).</title>
        <authorList>
            <person name="Roberts W.R."/>
            <person name="Downey K.M."/>
            <person name="Ruck E.C."/>
            <person name="Traller J.C."/>
            <person name="Alverson A.J."/>
        </authorList>
    </citation>
    <scope>NUCLEOTIDE SEQUENCE [LARGE SCALE GENOMIC DNA]</scope>
    <source>
        <strain evidence="3 4">CCMP332</strain>
    </source>
</reference>
<protein>
    <submittedName>
        <fullName evidence="3">Uncharacterized protein</fullName>
    </submittedName>
</protein>
<keyword evidence="2" id="KW-0812">Transmembrane</keyword>
<feature type="compositionally biased region" description="Basic and acidic residues" evidence="1">
    <location>
        <begin position="41"/>
        <end position="53"/>
    </location>
</feature>